<gene>
    <name evidence="3" type="ORF">TARUN_3696</name>
</gene>
<evidence type="ECO:0000256" key="1">
    <source>
        <dbReference type="SAM" id="MobiDB-lite"/>
    </source>
</evidence>
<proteinExistence type="predicted"/>
<dbReference type="PROSITE" id="PS50878">
    <property type="entry name" value="RT_POL"/>
    <property type="match status" value="1"/>
</dbReference>
<keyword evidence="3" id="KW-0695">RNA-directed DNA polymerase</keyword>
<dbReference type="Proteomes" id="UP000266272">
    <property type="component" value="Unassembled WGS sequence"/>
</dbReference>
<evidence type="ECO:0000259" key="2">
    <source>
        <dbReference type="PROSITE" id="PS50878"/>
    </source>
</evidence>
<dbReference type="EMBL" id="PXOA01000208">
    <property type="protein sequence ID" value="RFU78526.1"/>
    <property type="molecule type" value="Genomic_DNA"/>
</dbReference>
<sequence>MGRKPYRTSSGTSRKRREEPDTQNGHSAPWWDDKCKQAHRELRRCRPGTAEHEAARRNLKTTVRARKRAHWDSIISGATARRNIWTLAKWRKATDSFQPPPLVDGERSITDPVQRATYLRDKLLKRKTTEEDISDPWEGHLSPNPKIEWDTKVTKAEAKKATTGSGNTAPGADGISVALLQLAWPAIEDHVTDLFTASLRLGYYLTPFWSAEVTLIPKPGKPKKACTTHKGYRPISLLSCVGKGLERLLARRVPLLAMEHKILPQQYFGALPRSSSTDLVACLIHDIERALDRGLVVSLLTLDISGALDIVMRNRLVRRLREQGWPVLLIRWV</sequence>
<dbReference type="STRING" id="490622.A0A395NR32"/>
<name>A0A395NR32_TRIAR</name>
<accession>A0A395NR32</accession>
<protein>
    <submittedName>
        <fullName evidence="3">Reverse transcriptase</fullName>
    </submittedName>
</protein>
<dbReference type="PANTHER" id="PTHR33481:SF1">
    <property type="entry name" value="ENDONUCLEASE_EXONUCLEASE_PHOSPHATASE DOMAIN-CONTAINING PROTEIN-RELATED"/>
    <property type="match status" value="1"/>
</dbReference>
<dbReference type="AlphaFoldDB" id="A0A395NR32"/>
<dbReference type="PANTHER" id="PTHR33481">
    <property type="entry name" value="REVERSE TRANSCRIPTASE"/>
    <property type="match status" value="1"/>
</dbReference>
<dbReference type="OrthoDB" id="4842715at2759"/>
<dbReference type="GO" id="GO:0003964">
    <property type="term" value="F:RNA-directed DNA polymerase activity"/>
    <property type="evidence" value="ECO:0007669"/>
    <property type="project" value="UniProtKB-KW"/>
</dbReference>
<evidence type="ECO:0000313" key="3">
    <source>
        <dbReference type="EMBL" id="RFU78526.1"/>
    </source>
</evidence>
<reference evidence="3 4" key="1">
    <citation type="journal article" date="2018" name="PLoS Pathog.">
        <title>Evolution of structural diversity of trichothecenes, a family of toxins produced by plant pathogenic and entomopathogenic fungi.</title>
        <authorList>
            <person name="Proctor R.H."/>
            <person name="McCormick S.P."/>
            <person name="Kim H.S."/>
            <person name="Cardoza R.E."/>
            <person name="Stanley A.M."/>
            <person name="Lindo L."/>
            <person name="Kelly A."/>
            <person name="Brown D.W."/>
            <person name="Lee T."/>
            <person name="Vaughan M.M."/>
            <person name="Alexander N.J."/>
            <person name="Busman M."/>
            <person name="Gutierrez S."/>
        </authorList>
    </citation>
    <scope>NUCLEOTIDE SEQUENCE [LARGE SCALE GENOMIC DNA]</scope>
    <source>
        <strain evidence="3 4">IBT 40837</strain>
    </source>
</reference>
<keyword evidence="3" id="KW-0808">Transferase</keyword>
<evidence type="ECO:0000313" key="4">
    <source>
        <dbReference type="Proteomes" id="UP000266272"/>
    </source>
</evidence>
<organism evidence="3 4">
    <name type="scientific">Trichoderma arundinaceum</name>
    <dbReference type="NCBI Taxonomy" id="490622"/>
    <lineage>
        <taxon>Eukaryota</taxon>
        <taxon>Fungi</taxon>
        <taxon>Dikarya</taxon>
        <taxon>Ascomycota</taxon>
        <taxon>Pezizomycotina</taxon>
        <taxon>Sordariomycetes</taxon>
        <taxon>Hypocreomycetidae</taxon>
        <taxon>Hypocreales</taxon>
        <taxon>Hypocreaceae</taxon>
        <taxon>Trichoderma</taxon>
    </lineage>
</organism>
<feature type="domain" description="Reverse transcriptase" evidence="2">
    <location>
        <begin position="197"/>
        <end position="333"/>
    </location>
</feature>
<dbReference type="InterPro" id="IPR000477">
    <property type="entry name" value="RT_dom"/>
</dbReference>
<feature type="region of interest" description="Disordered" evidence="1">
    <location>
        <begin position="1"/>
        <end position="33"/>
    </location>
</feature>
<comment type="caution">
    <text evidence="3">The sequence shown here is derived from an EMBL/GenBank/DDBJ whole genome shotgun (WGS) entry which is preliminary data.</text>
</comment>
<keyword evidence="3" id="KW-0548">Nucleotidyltransferase</keyword>
<keyword evidence="4" id="KW-1185">Reference proteome</keyword>